<dbReference type="PROSITE" id="PS00061">
    <property type="entry name" value="ADH_SHORT"/>
    <property type="match status" value="1"/>
</dbReference>
<dbReference type="PRINTS" id="PR00081">
    <property type="entry name" value="GDHRDH"/>
</dbReference>
<dbReference type="GO" id="GO:0005506">
    <property type="term" value="F:iron ion binding"/>
    <property type="evidence" value="ECO:0007669"/>
    <property type="project" value="InterPro"/>
</dbReference>
<evidence type="ECO:0000256" key="4">
    <source>
        <dbReference type="ARBA" id="ARBA00023004"/>
    </source>
</evidence>
<gene>
    <name evidence="5" type="ORF">FMOSSE_LOCUS2375</name>
</gene>
<keyword evidence="3" id="KW-0560">Oxidoreductase</keyword>
<dbReference type="Gene3D" id="3.40.50.720">
    <property type="entry name" value="NAD(P)-binding Rossmann-like Domain"/>
    <property type="match status" value="1"/>
</dbReference>
<dbReference type="Proteomes" id="UP000789375">
    <property type="component" value="Unassembled WGS sequence"/>
</dbReference>
<dbReference type="InterPro" id="IPR050364">
    <property type="entry name" value="Cytochrome_P450_fung"/>
</dbReference>
<evidence type="ECO:0000256" key="1">
    <source>
        <dbReference type="ARBA" id="ARBA00022723"/>
    </source>
</evidence>
<organism evidence="5 6">
    <name type="scientific">Funneliformis mosseae</name>
    <name type="common">Endomycorrhizal fungus</name>
    <name type="synonym">Glomus mosseae</name>
    <dbReference type="NCBI Taxonomy" id="27381"/>
    <lineage>
        <taxon>Eukaryota</taxon>
        <taxon>Fungi</taxon>
        <taxon>Fungi incertae sedis</taxon>
        <taxon>Mucoromycota</taxon>
        <taxon>Glomeromycotina</taxon>
        <taxon>Glomeromycetes</taxon>
        <taxon>Glomerales</taxon>
        <taxon>Glomeraceae</taxon>
        <taxon>Funneliformis</taxon>
    </lineage>
</organism>
<dbReference type="GO" id="GO:0020037">
    <property type="term" value="F:heme binding"/>
    <property type="evidence" value="ECO:0007669"/>
    <property type="project" value="InterPro"/>
</dbReference>
<keyword evidence="1" id="KW-0479">Metal-binding</keyword>
<keyword evidence="4" id="KW-0408">Iron</keyword>
<dbReference type="GO" id="GO:0016705">
    <property type="term" value="F:oxidoreductase activity, acting on paired donors, with incorporation or reduction of molecular oxygen"/>
    <property type="evidence" value="ECO:0007669"/>
    <property type="project" value="InterPro"/>
</dbReference>
<keyword evidence="2" id="KW-0521">NADP</keyword>
<dbReference type="InterPro" id="IPR020904">
    <property type="entry name" value="Sc_DH/Rdtase_CS"/>
</dbReference>
<dbReference type="AlphaFoldDB" id="A0A9N8Z0I6"/>
<dbReference type="PANTHER" id="PTHR46300">
    <property type="entry name" value="P450, PUTATIVE (EUROFUNG)-RELATED-RELATED"/>
    <property type="match status" value="1"/>
</dbReference>
<dbReference type="PANTHER" id="PTHR46300:SF11">
    <property type="entry name" value="OXIDOREDUCTASE, PUTATIVE-RELATED"/>
    <property type="match status" value="1"/>
</dbReference>
<dbReference type="SUPFAM" id="SSF51735">
    <property type="entry name" value="NAD(P)-binding Rossmann-fold domains"/>
    <property type="match status" value="1"/>
</dbReference>
<evidence type="ECO:0000313" key="6">
    <source>
        <dbReference type="Proteomes" id="UP000789375"/>
    </source>
</evidence>
<evidence type="ECO:0000256" key="3">
    <source>
        <dbReference type="ARBA" id="ARBA00023002"/>
    </source>
</evidence>
<accession>A0A9N8Z0I6</accession>
<protein>
    <submittedName>
        <fullName evidence="5">16917_t:CDS:1</fullName>
    </submittedName>
</protein>
<sequence>MAILGLQPLPSPSGALFYLGHSYLLGSKPHETLTKWARELKTDIYSLKIGVLNFVILNSDKVIGELIQKRAIYSSRLDSHVYFRTITRGAAIGLSPYNDYYKKAKAISVGILSLQKTESYSPLIDEITKEMLLDMIHTSTSLSHPEPLYPRSYLHHKWVEDFTLIFSSEDRRSEYFPIVKYFPNNKTMQKAKAIRDDIDTIFGKNQAPCTAREVYEQGELEDYQIAHLLASLVFAGMDTVASSITWLLAFLANNPSFQEPAHNELDTLIPKHDRLPTYSDFKNLPYTHALIREGQRVYPPTWLGVHHYNEQDDEYNGYHIPANSLVFINSHAISFNEQRYKNAKEFDPYRFINYEQSMASLANGPAEKRDHFVFGAGRRLCTGVYLAEAELFVILARILYCFKVENASPNGEDGKPIPINLDKPIIGAASGIGEAVVTRLVKEGAKVTVADIQDELGKKLVEELNSGKTETVAIYEHVDVTNWNEYLAAFKKTVQVYGRVDIIVNNAGIFAEGGCLFDDSDEPPNALKMIDINLKGVLNGTKLGIRFLKQNGKDGGVIVNTSSIAGLFNSPLVPIYSASKFGVVGLSISVALTVTVHNIRVNVIAPSAVDTPMMKSVIHTIPDDHKVEMRKVVDAFIKLFTNPAYNGEIIALYPGGVSAFVEKSIYELPTKLNEGMKQVIKKYGDDFRKSNKQTDEAS</sequence>
<keyword evidence="6" id="KW-1185">Reference proteome</keyword>
<comment type="caution">
    <text evidence="5">The sequence shown here is derived from an EMBL/GenBank/DDBJ whole genome shotgun (WGS) entry which is preliminary data.</text>
</comment>
<reference evidence="5" key="1">
    <citation type="submission" date="2021-06" db="EMBL/GenBank/DDBJ databases">
        <authorList>
            <person name="Kallberg Y."/>
            <person name="Tangrot J."/>
            <person name="Rosling A."/>
        </authorList>
    </citation>
    <scope>NUCLEOTIDE SEQUENCE</scope>
    <source>
        <strain evidence="5">87-6 pot B 2015</strain>
    </source>
</reference>
<dbReference type="EMBL" id="CAJVPP010000309">
    <property type="protein sequence ID" value="CAG8468079.1"/>
    <property type="molecule type" value="Genomic_DNA"/>
</dbReference>
<dbReference type="Gene3D" id="1.10.630.10">
    <property type="entry name" value="Cytochrome P450"/>
    <property type="match status" value="1"/>
</dbReference>
<evidence type="ECO:0000256" key="2">
    <source>
        <dbReference type="ARBA" id="ARBA00022857"/>
    </source>
</evidence>
<dbReference type="SUPFAM" id="SSF48264">
    <property type="entry name" value="Cytochrome P450"/>
    <property type="match status" value="1"/>
</dbReference>
<dbReference type="InterPro" id="IPR002347">
    <property type="entry name" value="SDR_fam"/>
</dbReference>
<name>A0A9N8Z0I6_FUNMO</name>
<dbReference type="GO" id="GO:0004497">
    <property type="term" value="F:monooxygenase activity"/>
    <property type="evidence" value="ECO:0007669"/>
    <property type="project" value="InterPro"/>
</dbReference>
<dbReference type="InterPro" id="IPR036291">
    <property type="entry name" value="NAD(P)-bd_dom_sf"/>
</dbReference>
<dbReference type="Pfam" id="PF00106">
    <property type="entry name" value="adh_short"/>
    <property type="match status" value="1"/>
</dbReference>
<evidence type="ECO:0000313" key="5">
    <source>
        <dbReference type="EMBL" id="CAG8468079.1"/>
    </source>
</evidence>
<dbReference type="InterPro" id="IPR036396">
    <property type="entry name" value="Cyt_P450_sf"/>
</dbReference>
<dbReference type="PRINTS" id="PR00080">
    <property type="entry name" value="SDRFAMILY"/>
</dbReference>
<dbReference type="Pfam" id="PF00067">
    <property type="entry name" value="p450"/>
    <property type="match status" value="1"/>
</dbReference>
<proteinExistence type="predicted"/>
<dbReference type="InterPro" id="IPR001128">
    <property type="entry name" value="Cyt_P450"/>
</dbReference>